<comment type="similarity">
    <text evidence="1 5">Belongs to the peptidase S8 family.</text>
</comment>
<protein>
    <submittedName>
        <fullName evidence="7">Peptidase S8/S53 domain-containing protein</fullName>
    </submittedName>
</protein>
<keyword evidence="4" id="KW-0720">Serine protease</keyword>
<dbReference type="InterPro" id="IPR022398">
    <property type="entry name" value="Peptidase_S8_His-AS"/>
</dbReference>
<feature type="non-terminal residue" evidence="7">
    <location>
        <position position="109"/>
    </location>
</feature>
<dbReference type="InterPro" id="IPR050131">
    <property type="entry name" value="Peptidase_S8_subtilisin-like"/>
</dbReference>
<accession>A0A4P9ZXH0</accession>
<evidence type="ECO:0000256" key="3">
    <source>
        <dbReference type="ARBA" id="ARBA00022801"/>
    </source>
</evidence>
<dbReference type="PANTHER" id="PTHR43806:SF66">
    <property type="entry name" value="SERIN ENDOPEPTIDASE"/>
    <property type="match status" value="1"/>
</dbReference>
<feature type="non-terminal residue" evidence="7">
    <location>
        <position position="1"/>
    </location>
</feature>
<comment type="caution">
    <text evidence="5">Lacks conserved residue(s) required for the propagation of feature annotation.</text>
</comment>
<evidence type="ECO:0000256" key="5">
    <source>
        <dbReference type="PROSITE-ProRule" id="PRU01240"/>
    </source>
</evidence>
<dbReference type="InterPro" id="IPR023827">
    <property type="entry name" value="Peptidase_S8_Asp-AS"/>
</dbReference>
<dbReference type="PRINTS" id="PR00723">
    <property type="entry name" value="SUBTILISIN"/>
</dbReference>
<organism evidence="7 8">
    <name type="scientific">Dimargaris cristalligena</name>
    <dbReference type="NCBI Taxonomy" id="215637"/>
    <lineage>
        <taxon>Eukaryota</taxon>
        <taxon>Fungi</taxon>
        <taxon>Fungi incertae sedis</taxon>
        <taxon>Zoopagomycota</taxon>
        <taxon>Kickxellomycotina</taxon>
        <taxon>Dimargaritomycetes</taxon>
        <taxon>Dimargaritales</taxon>
        <taxon>Dimargaritaceae</taxon>
        <taxon>Dimargaris</taxon>
    </lineage>
</organism>
<evidence type="ECO:0000313" key="7">
    <source>
        <dbReference type="EMBL" id="RKP37420.1"/>
    </source>
</evidence>
<keyword evidence="3" id="KW-0378">Hydrolase</keyword>
<gene>
    <name evidence="7" type="ORF">BJ085DRAFT_3910</name>
</gene>
<dbReference type="Gene3D" id="3.40.50.200">
    <property type="entry name" value="Peptidase S8/S53 domain"/>
    <property type="match status" value="1"/>
</dbReference>
<dbReference type="PROSITE" id="PS51892">
    <property type="entry name" value="SUBTILASE"/>
    <property type="match status" value="1"/>
</dbReference>
<evidence type="ECO:0000256" key="2">
    <source>
        <dbReference type="ARBA" id="ARBA00022670"/>
    </source>
</evidence>
<dbReference type="Pfam" id="PF00082">
    <property type="entry name" value="Peptidase_S8"/>
    <property type="match status" value="1"/>
</dbReference>
<keyword evidence="2" id="KW-0645">Protease</keyword>
<feature type="domain" description="Peptidase S8/S53" evidence="6">
    <location>
        <begin position="1"/>
        <end position="105"/>
    </location>
</feature>
<dbReference type="PROSITE" id="PS00137">
    <property type="entry name" value="SUBTILASE_HIS"/>
    <property type="match status" value="1"/>
</dbReference>
<dbReference type="PROSITE" id="PS00136">
    <property type="entry name" value="SUBTILASE_ASP"/>
    <property type="match status" value="1"/>
</dbReference>
<dbReference type="PANTHER" id="PTHR43806">
    <property type="entry name" value="PEPTIDASE S8"/>
    <property type="match status" value="1"/>
</dbReference>
<reference evidence="8" key="1">
    <citation type="journal article" date="2018" name="Nat. Microbiol.">
        <title>Leveraging single-cell genomics to expand the fungal tree of life.</title>
        <authorList>
            <person name="Ahrendt S.R."/>
            <person name="Quandt C.A."/>
            <person name="Ciobanu D."/>
            <person name="Clum A."/>
            <person name="Salamov A."/>
            <person name="Andreopoulos B."/>
            <person name="Cheng J.F."/>
            <person name="Woyke T."/>
            <person name="Pelin A."/>
            <person name="Henrissat B."/>
            <person name="Reynolds N.K."/>
            <person name="Benny G.L."/>
            <person name="Smith M.E."/>
            <person name="James T.Y."/>
            <person name="Grigoriev I.V."/>
        </authorList>
    </citation>
    <scope>NUCLEOTIDE SEQUENCE [LARGE SCALE GENOMIC DNA]</scope>
    <source>
        <strain evidence="8">RSA 468</strain>
    </source>
</reference>
<keyword evidence="8" id="KW-1185">Reference proteome</keyword>
<evidence type="ECO:0000256" key="4">
    <source>
        <dbReference type="ARBA" id="ARBA00022825"/>
    </source>
</evidence>
<dbReference type="InterPro" id="IPR015500">
    <property type="entry name" value="Peptidase_S8_subtilisin-rel"/>
</dbReference>
<dbReference type="InterPro" id="IPR000209">
    <property type="entry name" value="Peptidase_S8/S53_dom"/>
</dbReference>
<dbReference type="InterPro" id="IPR036852">
    <property type="entry name" value="Peptidase_S8/S53_dom_sf"/>
</dbReference>
<dbReference type="SUPFAM" id="SSF52743">
    <property type="entry name" value="Subtilisin-like"/>
    <property type="match status" value="1"/>
</dbReference>
<dbReference type="GO" id="GO:0004252">
    <property type="term" value="F:serine-type endopeptidase activity"/>
    <property type="evidence" value="ECO:0007669"/>
    <property type="project" value="InterPro"/>
</dbReference>
<evidence type="ECO:0000259" key="6">
    <source>
        <dbReference type="Pfam" id="PF00082"/>
    </source>
</evidence>
<dbReference type="GO" id="GO:0005615">
    <property type="term" value="C:extracellular space"/>
    <property type="evidence" value="ECO:0007669"/>
    <property type="project" value="TreeGrafter"/>
</dbReference>
<name>A0A4P9ZXH0_9FUNG</name>
<dbReference type="AlphaFoldDB" id="A0A4P9ZXH0"/>
<sequence length="109" mass="11248">GRGVKIGFVDSGLDYRHPMFGGCFKTCSGARVVAGYDFVGDQFTGYNTPKPDKDPLDKCNGHGTHVTGIAAGNVGVFQGAAPQAQIGAYRAIGCGGSTTVDLLMAAMEM</sequence>
<proteinExistence type="inferred from homology"/>
<dbReference type="STRING" id="215637.A0A4P9ZXH0"/>
<evidence type="ECO:0000256" key="1">
    <source>
        <dbReference type="ARBA" id="ARBA00011073"/>
    </source>
</evidence>
<dbReference type="GO" id="GO:0006508">
    <property type="term" value="P:proteolysis"/>
    <property type="evidence" value="ECO:0007669"/>
    <property type="project" value="UniProtKB-KW"/>
</dbReference>
<evidence type="ECO:0000313" key="8">
    <source>
        <dbReference type="Proteomes" id="UP000268162"/>
    </source>
</evidence>
<dbReference type="Proteomes" id="UP000268162">
    <property type="component" value="Unassembled WGS sequence"/>
</dbReference>
<dbReference type="EMBL" id="ML002498">
    <property type="protein sequence ID" value="RKP37420.1"/>
    <property type="molecule type" value="Genomic_DNA"/>
</dbReference>